<dbReference type="Proteomes" id="UP000322244">
    <property type="component" value="Unassembled WGS sequence"/>
</dbReference>
<evidence type="ECO:0000313" key="2">
    <source>
        <dbReference type="EMBL" id="KAA0024667.1"/>
    </source>
</evidence>
<organism evidence="2 3">
    <name type="scientific">Antrihabitans cavernicola</name>
    <dbReference type="NCBI Taxonomy" id="2495913"/>
    <lineage>
        <taxon>Bacteria</taxon>
        <taxon>Bacillati</taxon>
        <taxon>Actinomycetota</taxon>
        <taxon>Actinomycetes</taxon>
        <taxon>Mycobacteriales</taxon>
        <taxon>Nocardiaceae</taxon>
        <taxon>Antrihabitans</taxon>
    </lineage>
</organism>
<dbReference type="EMBL" id="VLNY01000001">
    <property type="protein sequence ID" value="KAA0024667.1"/>
    <property type="molecule type" value="Genomic_DNA"/>
</dbReference>
<dbReference type="OrthoDB" id="4453938at2"/>
<keyword evidence="3" id="KW-1185">Reference proteome</keyword>
<evidence type="ECO:0000313" key="3">
    <source>
        <dbReference type="Proteomes" id="UP000322244"/>
    </source>
</evidence>
<protein>
    <submittedName>
        <fullName evidence="2">Uncharacterized protein</fullName>
    </submittedName>
</protein>
<dbReference type="AlphaFoldDB" id="A0A5A7SIW3"/>
<accession>A0A5A7SIW3</accession>
<feature type="region of interest" description="Disordered" evidence="1">
    <location>
        <begin position="140"/>
        <end position="159"/>
    </location>
</feature>
<evidence type="ECO:0000256" key="1">
    <source>
        <dbReference type="SAM" id="MobiDB-lite"/>
    </source>
</evidence>
<proteinExistence type="predicted"/>
<name>A0A5A7SIW3_9NOCA</name>
<dbReference type="RefSeq" id="WP_149428442.1">
    <property type="nucleotide sequence ID" value="NZ_VLNY01000001.1"/>
</dbReference>
<sequence>MADPKRVNFAYVGEPSAEWSEILRISAEVKELLTAPDARSAPRRREVPECRVIPSQDAVPLLEPELNLPFETDSHLAIRLTTLRVYASGVTFELVATDNTQHGLESPQAIPNLSFRIKPTQPHRIRLVLDLPDRTLLTNRSSQMDFPDEPRSPWLAGGSSYARRTSTGVEVGATYFLSPVPPVGTMYVSILYPEFDVERTNVEIDTSVFQVSSG</sequence>
<reference evidence="2 3" key="1">
    <citation type="submission" date="2019-07" db="EMBL/GenBank/DDBJ databases">
        <title>Rhodococcus cavernicolus sp. nov., isolated from a cave.</title>
        <authorList>
            <person name="Lee S.D."/>
        </authorList>
    </citation>
    <scope>NUCLEOTIDE SEQUENCE [LARGE SCALE GENOMIC DNA]</scope>
    <source>
        <strain evidence="2 3">C1-24</strain>
    </source>
</reference>
<comment type="caution">
    <text evidence="2">The sequence shown here is derived from an EMBL/GenBank/DDBJ whole genome shotgun (WGS) entry which is preliminary data.</text>
</comment>
<gene>
    <name evidence="2" type="ORF">FOY51_01605</name>
</gene>